<feature type="region of interest" description="Disordered" evidence="1">
    <location>
        <begin position="41"/>
        <end position="68"/>
    </location>
</feature>
<gene>
    <name evidence="2" type="ORF">ACMD2_00881</name>
</gene>
<name>A0A199UMB7_ANACO</name>
<comment type="caution">
    <text evidence="2">The sequence shown here is derived from an EMBL/GenBank/DDBJ whole genome shotgun (WGS) entry which is preliminary data.</text>
</comment>
<accession>A0A199UMB7</accession>
<feature type="compositionally biased region" description="Basic residues" evidence="1">
    <location>
        <begin position="48"/>
        <end position="63"/>
    </location>
</feature>
<protein>
    <submittedName>
        <fullName evidence="2">Uncharacterized protein</fullName>
    </submittedName>
</protein>
<evidence type="ECO:0000313" key="3">
    <source>
        <dbReference type="Proteomes" id="UP000092600"/>
    </source>
</evidence>
<organism evidence="2 3">
    <name type="scientific">Ananas comosus</name>
    <name type="common">Pineapple</name>
    <name type="synonym">Ananas ananas</name>
    <dbReference type="NCBI Taxonomy" id="4615"/>
    <lineage>
        <taxon>Eukaryota</taxon>
        <taxon>Viridiplantae</taxon>
        <taxon>Streptophyta</taxon>
        <taxon>Embryophyta</taxon>
        <taxon>Tracheophyta</taxon>
        <taxon>Spermatophyta</taxon>
        <taxon>Magnoliopsida</taxon>
        <taxon>Liliopsida</taxon>
        <taxon>Poales</taxon>
        <taxon>Bromeliaceae</taxon>
        <taxon>Bromelioideae</taxon>
        <taxon>Ananas</taxon>
    </lineage>
</organism>
<reference evidence="2 3" key="1">
    <citation type="journal article" date="2016" name="DNA Res.">
        <title>The draft genome of MD-2 pineapple using hybrid error correction of long reads.</title>
        <authorList>
            <person name="Redwan R.M."/>
            <person name="Saidin A."/>
            <person name="Kumar S.V."/>
        </authorList>
    </citation>
    <scope>NUCLEOTIDE SEQUENCE [LARGE SCALE GENOMIC DNA]</scope>
    <source>
        <strain evidence="3">cv. MD2</strain>
        <tissue evidence="2">Leaf</tissue>
    </source>
</reference>
<dbReference type="Proteomes" id="UP000092600">
    <property type="component" value="Unassembled WGS sequence"/>
</dbReference>
<proteinExistence type="predicted"/>
<evidence type="ECO:0000256" key="1">
    <source>
        <dbReference type="SAM" id="MobiDB-lite"/>
    </source>
</evidence>
<dbReference type="EMBL" id="LSRQ01006666">
    <property type="protein sequence ID" value="OAY65826.1"/>
    <property type="molecule type" value="Genomic_DNA"/>
</dbReference>
<evidence type="ECO:0000313" key="2">
    <source>
        <dbReference type="EMBL" id="OAY65826.1"/>
    </source>
</evidence>
<dbReference type="AlphaFoldDB" id="A0A199UMB7"/>
<sequence>MVPSQGVPHKCQGSVPHEIEEPLWVEPREFASLGLPFPLQEVEEEREKKKKKKKRKRKRKRKKKEEDHFQGVPYKCQGFVPHEIEEPRCIEPRKFAALGLPPPLQEAEAVLMLLDAPADEATSASYRVILVKNTRINTTSKTNFGKLCGLEFEQRGLHCGVAREEGQGTKQAHLIMPLLHSFWCGTVVLAKKICKLLFAGLQKDGRAGRQSILSEKSFRVILDDL</sequence>